<keyword evidence="2" id="KW-0472">Membrane</keyword>
<name>A0A7Y9ED28_9ACTN</name>
<organism evidence="3 4">
    <name type="scientific">Actinomadura luteofluorescens</name>
    <dbReference type="NCBI Taxonomy" id="46163"/>
    <lineage>
        <taxon>Bacteria</taxon>
        <taxon>Bacillati</taxon>
        <taxon>Actinomycetota</taxon>
        <taxon>Actinomycetes</taxon>
        <taxon>Streptosporangiales</taxon>
        <taxon>Thermomonosporaceae</taxon>
        <taxon>Actinomadura</taxon>
    </lineage>
</organism>
<dbReference type="EMBL" id="JACCBA010000001">
    <property type="protein sequence ID" value="NYD45447.1"/>
    <property type="molecule type" value="Genomic_DNA"/>
</dbReference>
<feature type="transmembrane region" description="Helical" evidence="2">
    <location>
        <begin position="88"/>
        <end position="109"/>
    </location>
</feature>
<evidence type="ECO:0000313" key="3">
    <source>
        <dbReference type="EMBL" id="NYD45447.1"/>
    </source>
</evidence>
<feature type="transmembrane region" description="Helical" evidence="2">
    <location>
        <begin position="130"/>
        <end position="151"/>
    </location>
</feature>
<feature type="transmembrane region" description="Helical" evidence="2">
    <location>
        <begin position="171"/>
        <end position="191"/>
    </location>
</feature>
<reference evidence="3 4" key="1">
    <citation type="submission" date="2020-07" db="EMBL/GenBank/DDBJ databases">
        <title>Sequencing the genomes of 1000 actinobacteria strains.</title>
        <authorList>
            <person name="Klenk H.-P."/>
        </authorList>
    </citation>
    <scope>NUCLEOTIDE SEQUENCE [LARGE SCALE GENOMIC DNA]</scope>
    <source>
        <strain evidence="3 4">DSM 40398</strain>
    </source>
</reference>
<comment type="caution">
    <text evidence="3">The sequence shown here is derived from an EMBL/GenBank/DDBJ whole genome shotgun (WGS) entry which is preliminary data.</text>
</comment>
<evidence type="ECO:0000256" key="1">
    <source>
        <dbReference type="SAM" id="MobiDB-lite"/>
    </source>
</evidence>
<proteinExistence type="predicted"/>
<evidence type="ECO:0000256" key="2">
    <source>
        <dbReference type="SAM" id="Phobius"/>
    </source>
</evidence>
<feature type="compositionally biased region" description="Low complexity" evidence="1">
    <location>
        <begin position="14"/>
        <end position="33"/>
    </location>
</feature>
<accession>A0A7Y9ED28</accession>
<protein>
    <submittedName>
        <fullName evidence="3">Uncharacterized protein</fullName>
    </submittedName>
</protein>
<sequence>MTAPSRPAAPAPPAVTSAPPAITSAPPAVTSAPPAMRHAPRWAHLAAHAITLLALPSGVWRLGLALGFPLGYTEEGYRTVCPPGFWGPAYLVLLAVLSEGAALLALGLVRPWGEVVPRWIPFAGGRTVPPLAALIPAWAGVAVLAVLWTPLAAWWSMPADDMTPAGHTAVGFLYLPLVAWAPLLAALAVAYRRRRRERPPPARA</sequence>
<gene>
    <name evidence="3" type="ORF">BJY14_001430</name>
</gene>
<feature type="transmembrane region" description="Helical" evidence="2">
    <location>
        <begin position="45"/>
        <end position="68"/>
    </location>
</feature>
<keyword evidence="2" id="KW-1133">Transmembrane helix</keyword>
<evidence type="ECO:0000313" key="4">
    <source>
        <dbReference type="Proteomes" id="UP000529783"/>
    </source>
</evidence>
<keyword evidence="2" id="KW-0812">Transmembrane</keyword>
<dbReference type="RefSeq" id="WP_246395832.1">
    <property type="nucleotide sequence ID" value="NZ_JACCBA010000001.1"/>
</dbReference>
<dbReference type="Proteomes" id="UP000529783">
    <property type="component" value="Unassembled WGS sequence"/>
</dbReference>
<dbReference type="AlphaFoldDB" id="A0A7Y9ED28"/>
<feature type="region of interest" description="Disordered" evidence="1">
    <location>
        <begin position="1"/>
        <end position="33"/>
    </location>
</feature>
<keyword evidence="4" id="KW-1185">Reference proteome</keyword>